<evidence type="ECO:0000313" key="1">
    <source>
        <dbReference type="EMBL" id="QFS47951.1"/>
    </source>
</evidence>
<protein>
    <submittedName>
        <fullName evidence="1">Uncharacterized protein</fullName>
    </submittedName>
</protein>
<reference evidence="1 2" key="1">
    <citation type="submission" date="2019-10" db="EMBL/GenBank/DDBJ databases">
        <title>Genomic and transcriptomic insights into the perfect genentic adaptation of a filamentous nitrogen-fixing cyanobacterium to rice fields.</title>
        <authorList>
            <person name="Chen Z."/>
        </authorList>
    </citation>
    <scope>NUCLEOTIDE SEQUENCE [LARGE SCALE GENOMIC DNA]</scope>
    <source>
        <strain evidence="1">CCNUC1</strain>
    </source>
</reference>
<dbReference type="Proteomes" id="UP000326678">
    <property type="component" value="Chromosome Gxm1"/>
</dbReference>
<dbReference type="AlphaFoldDB" id="A0A5P8W615"/>
<dbReference type="EMBL" id="CP045226">
    <property type="protein sequence ID" value="QFS47951.1"/>
    <property type="molecule type" value="Genomic_DNA"/>
</dbReference>
<gene>
    <name evidence="1" type="ORF">GXM_05443</name>
</gene>
<name>A0A5P8W615_9NOSO</name>
<accession>A0A5P8W615</accession>
<dbReference type="KEGG" id="nsh:GXM_05443"/>
<sequence length="44" mass="4904">MVFTLILPTRLKGLGWNSRLLKSFAAVCHSFKIQAIALNSRTSI</sequence>
<evidence type="ECO:0000313" key="2">
    <source>
        <dbReference type="Proteomes" id="UP000326678"/>
    </source>
</evidence>
<keyword evidence="2" id="KW-1185">Reference proteome</keyword>
<proteinExistence type="predicted"/>
<organism evidence="1 2">
    <name type="scientific">Nostoc sphaeroides CCNUC1</name>
    <dbReference type="NCBI Taxonomy" id="2653204"/>
    <lineage>
        <taxon>Bacteria</taxon>
        <taxon>Bacillati</taxon>
        <taxon>Cyanobacteriota</taxon>
        <taxon>Cyanophyceae</taxon>
        <taxon>Nostocales</taxon>
        <taxon>Nostocaceae</taxon>
        <taxon>Nostoc</taxon>
    </lineage>
</organism>